<feature type="transmembrane region" description="Helical" evidence="5">
    <location>
        <begin position="233"/>
        <end position="253"/>
    </location>
</feature>
<comment type="similarity">
    <text evidence="5">Belongs to the steroid 5-alpha reductase family. Polyprenal reductase subfamily.</text>
</comment>
<evidence type="ECO:0000313" key="7">
    <source>
        <dbReference type="EMBL" id="EGS20581.1"/>
    </source>
</evidence>
<dbReference type="RefSeq" id="XP_006692877.1">
    <property type="nucleotide sequence ID" value="XM_006692814.1"/>
</dbReference>
<dbReference type="OrthoDB" id="541710at2759"/>
<evidence type="ECO:0000256" key="4">
    <source>
        <dbReference type="ARBA" id="ARBA00023136"/>
    </source>
</evidence>
<evidence type="ECO:0000313" key="8">
    <source>
        <dbReference type="Proteomes" id="UP000008066"/>
    </source>
</evidence>
<proteinExistence type="inferred from homology"/>
<dbReference type="EMBL" id="GL988041">
    <property type="protein sequence ID" value="EGS20581.1"/>
    <property type="molecule type" value="Genomic_DNA"/>
</dbReference>
<dbReference type="HOGENOM" id="CLU_044409_0_1_1"/>
<comment type="subcellular location">
    <subcellularLocation>
        <location evidence="1">Endomembrane system</location>
        <topology evidence="1">Multi-pass membrane protein</topology>
    </subcellularLocation>
    <subcellularLocation>
        <location evidence="5">Endoplasmic reticulum membrane</location>
    </subcellularLocation>
</comment>
<evidence type="ECO:0000256" key="5">
    <source>
        <dbReference type="RuleBase" id="RU367081"/>
    </source>
</evidence>
<keyword evidence="5" id="KW-0256">Endoplasmic reticulum</keyword>
<comment type="pathway">
    <text evidence="5">Protein modification; protein glycosylation.</text>
</comment>
<dbReference type="PROSITE" id="PS50244">
    <property type="entry name" value="S5A_REDUCTASE"/>
    <property type="match status" value="1"/>
</dbReference>
<evidence type="ECO:0000256" key="3">
    <source>
        <dbReference type="ARBA" id="ARBA00022989"/>
    </source>
</evidence>
<dbReference type="AlphaFoldDB" id="G0S5A8"/>
<keyword evidence="8" id="KW-1185">Reference proteome</keyword>
<dbReference type="GO" id="GO:0005789">
    <property type="term" value="C:endoplasmic reticulum membrane"/>
    <property type="evidence" value="ECO:0007669"/>
    <property type="project" value="UniProtKB-SubCell"/>
</dbReference>
<gene>
    <name evidence="7" type="ORF">CTHT_0024150</name>
</gene>
<evidence type="ECO:0000256" key="2">
    <source>
        <dbReference type="ARBA" id="ARBA00022692"/>
    </source>
</evidence>
<dbReference type="Pfam" id="PF02544">
    <property type="entry name" value="Steroid_dh"/>
    <property type="match status" value="1"/>
</dbReference>
<dbReference type="GO" id="GO:0016095">
    <property type="term" value="P:polyprenol catabolic process"/>
    <property type="evidence" value="ECO:0007669"/>
    <property type="project" value="UniProtKB-UniRule"/>
</dbReference>
<protein>
    <recommendedName>
        <fullName evidence="5">Polyprenal reductase</fullName>
        <ecNumber evidence="5">1.3.1.94</ecNumber>
    </recommendedName>
</protein>
<keyword evidence="4 5" id="KW-0472">Membrane</keyword>
<reference evidence="7 8" key="1">
    <citation type="journal article" date="2011" name="Cell">
        <title>Insight into structure and assembly of the nuclear pore complex by utilizing the genome of a eukaryotic thermophile.</title>
        <authorList>
            <person name="Amlacher S."/>
            <person name="Sarges P."/>
            <person name="Flemming D."/>
            <person name="van Noort V."/>
            <person name="Kunze R."/>
            <person name="Devos D.P."/>
            <person name="Arumugam M."/>
            <person name="Bork P."/>
            <person name="Hurt E."/>
        </authorList>
    </citation>
    <scope>NUCLEOTIDE SEQUENCE [LARGE SCALE GENOMIC DNA]</scope>
    <source>
        <strain evidence="8">DSM 1495 / CBS 144.50 / IMI 039719</strain>
    </source>
</reference>
<feature type="transmembrane region" description="Helical" evidence="5">
    <location>
        <begin position="114"/>
        <end position="135"/>
    </location>
</feature>
<dbReference type="Proteomes" id="UP000008066">
    <property type="component" value="Unassembled WGS sequence"/>
</dbReference>
<feature type="transmembrane region" description="Helical" evidence="5">
    <location>
        <begin position="193"/>
        <end position="213"/>
    </location>
</feature>
<dbReference type="STRING" id="759272.G0S5A8"/>
<sequence length="350" mass="38515">MDFPTDPVVCTSTCSQQSSPYLATLTNILSTLSPAQWCQSFFLFYTAGVTAVALLPKDVKALVVEYGARKSSATAQGEGTQAQEKQHKDRKTARDKLITLIAQVTTLTQVPHAWFAWFYTLSLACSAFWLGQYLYDGRLLHIIATAQFSAAPNGPSVTLVQTALAWTMMLLQAARRAYEDAAIMKPSAKSTMWVVHLVLGLGFYAGMGVAVWVEGSVAILSIESKTKVFDDANAEALIKIALTTPAFLYAWINQHRCHRHLAGLEKYSLPSEGLFCRFVCAHYTCECLLYLAMAVGAAPQGQWINRTLLCALLFVVVNLGVTAAGTRRWYAQKFGAEAVRGKWNMIPFVF</sequence>
<dbReference type="OMA" id="RFYETNF"/>
<comment type="function">
    <text evidence="5">Plays a key role in early steps of protein N-linked glycosylation by being involved in the conversion of polyprenol into dolichol. Acts as a polyprenal reductase that mediates the reduction of polyprenal into dolichal in a NADP-dependent mechanism. Dolichols are required for the synthesis of dolichol-linked monosaccharides and the oligosaccharide precursor used for N-glycosylation.</text>
</comment>
<dbReference type="InterPro" id="IPR001104">
    <property type="entry name" value="3-oxo-5_a-steroid_4-DH_C"/>
</dbReference>
<dbReference type="GO" id="GO:0003865">
    <property type="term" value="F:3-oxo-5-alpha-steroid 4-dehydrogenase activity"/>
    <property type="evidence" value="ECO:0007669"/>
    <property type="project" value="TreeGrafter"/>
</dbReference>
<name>G0S5A8_CHATD</name>
<dbReference type="GO" id="GO:0160198">
    <property type="term" value="F:polyprenal reductase activity"/>
    <property type="evidence" value="ECO:0007669"/>
    <property type="project" value="UniProtKB-EC"/>
</dbReference>
<dbReference type="UniPathway" id="UPA00378"/>
<keyword evidence="5" id="KW-0521">NADP</keyword>
<dbReference type="KEGG" id="cthr:CTHT_0024150"/>
<organism evidence="8">
    <name type="scientific">Chaetomium thermophilum (strain DSM 1495 / CBS 144.50 / IMI 039719)</name>
    <name type="common">Thermochaetoides thermophila</name>
    <dbReference type="NCBI Taxonomy" id="759272"/>
    <lineage>
        <taxon>Eukaryota</taxon>
        <taxon>Fungi</taxon>
        <taxon>Dikarya</taxon>
        <taxon>Ascomycota</taxon>
        <taxon>Pezizomycotina</taxon>
        <taxon>Sordariomycetes</taxon>
        <taxon>Sordariomycetidae</taxon>
        <taxon>Sordariales</taxon>
        <taxon>Chaetomiaceae</taxon>
        <taxon>Thermochaetoides</taxon>
    </lineage>
</organism>
<keyword evidence="5" id="KW-0560">Oxidoreductase</keyword>
<dbReference type="GO" id="GO:0102389">
    <property type="term" value="F:polyprenol reductase activity"/>
    <property type="evidence" value="ECO:0007669"/>
    <property type="project" value="UniProtKB-UniRule"/>
</dbReference>
<dbReference type="InterPro" id="IPR039698">
    <property type="entry name" value="Dfg10/SRD5A3"/>
</dbReference>
<keyword evidence="3 5" id="KW-1133">Transmembrane helix</keyword>
<comment type="catalytic activity">
    <reaction evidence="5">
        <text>a di-trans,poly-cis-dolichal + NADP(+) = a di-trans,poly-cis-polyprenal + NADPH + H(+)</text>
        <dbReference type="Rhea" id="RHEA:80727"/>
        <dbReference type="Rhea" id="RHEA-COMP:19536"/>
        <dbReference type="Rhea" id="RHEA-COMP:19537"/>
        <dbReference type="ChEBI" id="CHEBI:15378"/>
        <dbReference type="ChEBI" id="CHEBI:57783"/>
        <dbReference type="ChEBI" id="CHEBI:58349"/>
        <dbReference type="ChEBI" id="CHEBI:231623"/>
        <dbReference type="ChEBI" id="CHEBI:231637"/>
        <dbReference type="EC" id="1.3.1.94"/>
    </reaction>
    <physiologicalReaction direction="right-to-left" evidence="5">
        <dbReference type="Rhea" id="RHEA:80729"/>
    </physiologicalReaction>
</comment>
<dbReference type="PANTHER" id="PTHR14624:SF0">
    <property type="entry name" value="POLYPRENOL REDUCTASE"/>
    <property type="match status" value="1"/>
</dbReference>
<keyword evidence="2 5" id="KW-0812">Transmembrane</keyword>
<feature type="domain" description="3-oxo-5-alpha-steroid 4-dehydrogenase C-terminal" evidence="6">
    <location>
        <begin position="240"/>
        <end position="350"/>
    </location>
</feature>
<accession>G0S5A8</accession>
<dbReference type="EC" id="1.3.1.94" evidence="5"/>
<feature type="transmembrane region" description="Helical" evidence="5">
    <location>
        <begin position="303"/>
        <end position="324"/>
    </location>
</feature>
<feature type="transmembrane region" description="Helical" evidence="5">
    <location>
        <begin position="274"/>
        <end position="297"/>
    </location>
</feature>
<evidence type="ECO:0000259" key="6">
    <source>
        <dbReference type="Pfam" id="PF02544"/>
    </source>
</evidence>
<evidence type="ECO:0000256" key="1">
    <source>
        <dbReference type="ARBA" id="ARBA00004127"/>
    </source>
</evidence>
<dbReference type="PANTHER" id="PTHR14624">
    <property type="entry name" value="DFG10 PROTEIN"/>
    <property type="match status" value="1"/>
</dbReference>
<dbReference type="eggNOG" id="KOG1640">
    <property type="taxonomic scope" value="Eukaryota"/>
</dbReference>
<dbReference type="GO" id="GO:0006488">
    <property type="term" value="P:dolichol-linked oligosaccharide biosynthetic process"/>
    <property type="evidence" value="ECO:0007669"/>
    <property type="project" value="UniProtKB-UniRule"/>
</dbReference>
<dbReference type="GeneID" id="18256453"/>